<reference evidence="2 3" key="1">
    <citation type="submission" date="2019-07" db="EMBL/GenBank/DDBJ databases">
        <title>Whole genome shotgun sequence of Acetobacter oeni NBRC 105207.</title>
        <authorList>
            <person name="Hosoyama A."/>
            <person name="Uohara A."/>
            <person name="Ohji S."/>
            <person name="Ichikawa N."/>
        </authorList>
    </citation>
    <scope>NUCLEOTIDE SEQUENCE [LARGE SCALE GENOMIC DNA]</scope>
    <source>
        <strain evidence="2 3">NBRC 105207</strain>
    </source>
</reference>
<sequence length="148" mass="15044">MTESPMTGDPGRHPLPSGLLKNPLRIAGFGFRRTASLASLRDALAAAGGGRELDALATITEKASSPALQALARELGLPIHGLARETLEHVSTPTRSHRVMAGYGTGSIAEAAALVAAGPGACLLAPRAVSSDGMAVAAIARNARRTSE</sequence>
<dbReference type="AlphaFoldDB" id="A0A511XKQ6"/>
<gene>
    <name evidence="2" type="primary">cobE</name>
    <name evidence="2" type="ORF">AOE01nite_17500</name>
</gene>
<dbReference type="GO" id="GO:0009236">
    <property type="term" value="P:cobalamin biosynthetic process"/>
    <property type="evidence" value="ECO:0007669"/>
    <property type="project" value="InterPro"/>
</dbReference>
<dbReference type="GO" id="GO:0008168">
    <property type="term" value="F:methyltransferase activity"/>
    <property type="evidence" value="ECO:0007669"/>
    <property type="project" value="UniProtKB-KW"/>
</dbReference>
<dbReference type="Proteomes" id="UP000321746">
    <property type="component" value="Unassembled WGS sequence"/>
</dbReference>
<dbReference type="InterPro" id="IPR036518">
    <property type="entry name" value="CobE/GbiG_C_sf"/>
</dbReference>
<feature type="domain" description="CobE/GbiG C-terminal" evidence="1">
    <location>
        <begin position="26"/>
        <end position="137"/>
    </location>
</feature>
<keyword evidence="3" id="KW-1185">Reference proteome</keyword>
<dbReference type="Gene3D" id="3.30.420.180">
    <property type="entry name" value="CobE/GbiG C-terminal domain"/>
    <property type="match status" value="1"/>
</dbReference>
<dbReference type="PANTHER" id="PTHR37477">
    <property type="entry name" value="COBALT-PRECORRIN-5A HYDROLASE"/>
    <property type="match status" value="1"/>
</dbReference>
<evidence type="ECO:0000313" key="3">
    <source>
        <dbReference type="Proteomes" id="UP000321746"/>
    </source>
</evidence>
<dbReference type="InterPro" id="IPR002750">
    <property type="entry name" value="CobE/GbiG_C"/>
</dbReference>
<evidence type="ECO:0000259" key="1">
    <source>
        <dbReference type="Pfam" id="PF01890"/>
    </source>
</evidence>
<keyword evidence="2" id="KW-0808">Transferase</keyword>
<dbReference type="PANTHER" id="PTHR37477:SF1">
    <property type="entry name" value="COBALT-PRECORRIN-5A HYDROLASE"/>
    <property type="match status" value="1"/>
</dbReference>
<keyword evidence="2" id="KW-0489">Methyltransferase</keyword>
<protein>
    <submittedName>
        <fullName evidence="2">Precorrin methylase</fullName>
    </submittedName>
</protein>
<dbReference type="RefSeq" id="WP_306309455.1">
    <property type="nucleotide sequence ID" value="NZ_BJYG01000021.1"/>
</dbReference>
<dbReference type="GO" id="GO:0032259">
    <property type="term" value="P:methylation"/>
    <property type="evidence" value="ECO:0007669"/>
    <property type="project" value="UniProtKB-KW"/>
</dbReference>
<name>A0A511XKQ6_9PROT</name>
<dbReference type="SUPFAM" id="SSF159664">
    <property type="entry name" value="CobE/GbiG C-terminal domain-like"/>
    <property type="match status" value="1"/>
</dbReference>
<dbReference type="Pfam" id="PF01890">
    <property type="entry name" value="CbiG_C"/>
    <property type="match status" value="1"/>
</dbReference>
<accession>A0A511XKQ6</accession>
<dbReference type="InterPro" id="IPR052553">
    <property type="entry name" value="CbiG_hydrolase"/>
</dbReference>
<evidence type="ECO:0000313" key="2">
    <source>
        <dbReference type="EMBL" id="GEN63526.1"/>
    </source>
</evidence>
<dbReference type="EMBL" id="BJYG01000021">
    <property type="protein sequence ID" value="GEN63526.1"/>
    <property type="molecule type" value="Genomic_DNA"/>
</dbReference>
<organism evidence="2 3">
    <name type="scientific">Acetobacter oeni</name>
    <dbReference type="NCBI Taxonomy" id="304077"/>
    <lineage>
        <taxon>Bacteria</taxon>
        <taxon>Pseudomonadati</taxon>
        <taxon>Pseudomonadota</taxon>
        <taxon>Alphaproteobacteria</taxon>
        <taxon>Acetobacterales</taxon>
        <taxon>Acetobacteraceae</taxon>
        <taxon>Acetobacter</taxon>
    </lineage>
</organism>
<comment type="caution">
    <text evidence="2">The sequence shown here is derived from an EMBL/GenBank/DDBJ whole genome shotgun (WGS) entry which is preliminary data.</text>
</comment>
<proteinExistence type="predicted"/>